<protein>
    <submittedName>
        <fullName evidence="2">Uncharacterized protein</fullName>
    </submittedName>
</protein>
<feature type="region of interest" description="Disordered" evidence="1">
    <location>
        <begin position="635"/>
        <end position="692"/>
    </location>
</feature>
<evidence type="ECO:0000313" key="3">
    <source>
        <dbReference type="Proteomes" id="UP001141327"/>
    </source>
</evidence>
<feature type="compositionally biased region" description="Pro residues" evidence="1">
    <location>
        <begin position="280"/>
        <end position="291"/>
    </location>
</feature>
<feature type="compositionally biased region" description="Pro residues" evidence="1">
    <location>
        <begin position="398"/>
        <end position="412"/>
    </location>
</feature>
<name>A0ABQ8UPJ2_9EUKA</name>
<feature type="compositionally biased region" description="Pro residues" evidence="1">
    <location>
        <begin position="419"/>
        <end position="428"/>
    </location>
</feature>
<proteinExistence type="predicted"/>
<feature type="region of interest" description="Disordered" evidence="1">
    <location>
        <begin position="764"/>
        <end position="790"/>
    </location>
</feature>
<feature type="compositionally biased region" description="Pro residues" evidence="1">
    <location>
        <begin position="71"/>
        <end position="88"/>
    </location>
</feature>
<reference evidence="2" key="1">
    <citation type="journal article" date="2022" name="bioRxiv">
        <title>Genomics of Preaxostyla Flagellates Illuminates Evolutionary Transitions and the Path Towards Mitochondrial Loss.</title>
        <authorList>
            <person name="Novak L.V.F."/>
            <person name="Treitli S.C."/>
            <person name="Pyrih J."/>
            <person name="Halakuc P."/>
            <person name="Pipaliya S.V."/>
            <person name="Vacek V."/>
            <person name="Brzon O."/>
            <person name="Soukal P."/>
            <person name="Eme L."/>
            <person name="Dacks J.B."/>
            <person name="Karnkowska A."/>
            <person name="Elias M."/>
            <person name="Hampl V."/>
        </authorList>
    </citation>
    <scope>NUCLEOTIDE SEQUENCE</scope>
    <source>
        <strain evidence="2">RCP-MX</strain>
    </source>
</reference>
<dbReference type="EMBL" id="JAPMOS010000011">
    <property type="protein sequence ID" value="KAJ4460748.1"/>
    <property type="molecule type" value="Genomic_DNA"/>
</dbReference>
<feature type="compositionally biased region" description="Low complexity" evidence="1">
    <location>
        <begin position="211"/>
        <end position="236"/>
    </location>
</feature>
<feature type="region of interest" description="Disordered" evidence="1">
    <location>
        <begin position="345"/>
        <end position="618"/>
    </location>
</feature>
<feature type="compositionally biased region" description="Basic and acidic residues" evidence="1">
    <location>
        <begin position="767"/>
        <end position="790"/>
    </location>
</feature>
<feature type="compositionally biased region" description="Basic and acidic residues" evidence="1">
    <location>
        <begin position="458"/>
        <end position="467"/>
    </location>
</feature>
<evidence type="ECO:0000313" key="2">
    <source>
        <dbReference type="EMBL" id="KAJ4460748.1"/>
    </source>
</evidence>
<feature type="compositionally biased region" description="Basic residues" evidence="1">
    <location>
        <begin position="504"/>
        <end position="519"/>
    </location>
</feature>
<dbReference type="Proteomes" id="UP001141327">
    <property type="component" value="Unassembled WGS sequence"/>
</dbReference>
<evidence type="ECO:0000256" key="1">
    <source>
        <dbReference type="SAM" id="MobiDB-lite"/>
    </source>
</evidence>
<organism evidence="2 3">
    <name type="scientific">Paratrimastix pyriformis</name>
    <dbReference type="NCBI Taxonomy" id="342808"/>
    <lineage>
        <taxon>Eukaryota</taxon>
        <taxon>Metamonada</taxon>
        <taxon>Preaxostyla</taxon>
        <taxon>Paratrimastigidae</taxon>
        <taxon>Paratrimastix</taxon>
    </lineage>
</organism>
<accession>A0ABQ8UPJ2</accession>
<sequence length="813" mass="84924">MCFPRPPSHTDALESPCFALFRHAFPPQGAPEPLLLECDRHPTWPVERSRRAIAELIRQWAAAAPLGAPGPAAPAPPPTPHPSTPMRPSPHFGRPRPSPPSCPPAIPRPRPAALGLSGTGLTPRSPASSGALATPPPSSARGRPRTTPPDSSSLAGRPPSEEEDEPVESGAAGQPGGPSRESLVLGSPRWWPPVALESEAERVAQREALLAAALAGPSGQPSGRRPAAGRGPSRSPDTPRHRHRHRQRVPSIPPRGRPCGQRAAPDELGPAGPDRTGHAPPAPGAPLPQPAPHQRRLALLLRQSGPIAVSLSPYRPRTSPPRWGHRSPPAGEAALVEETLIPLGAAALPPTGCPAATPPARPPPVAGPSPPVPPTTSRLPPLPPVVTPPPRGASAIIPPLPPPPPRPTPSPVTPTCSPMSPPPLPSSPSPVLERPRVPLLALPRLGPRPNRRAVPPRRPTESRRRIDGISTAGASHDHTHRHPPAPGPPIRLLIPLRHPGRPEPHRRHRSPVVRGHGHRPGTPAGGQQQPRLPGRRGRPGTGMRGPGADHPHPPAPTGAAPALPANPHPGPPHPPRHAAAPPSAPPARCSEDDTHLAPTARSEAHPPATARPWTGEARHLTAALGLPLAGIAGRGLRGGSPNEAADPTAAAASQGQTPRSHGPLSGPDDLLPQAAHSPPTHRPRPSRAEGDRGRLLAHGYPRTFSQSVSPTRPLHVHSRAAVLCSPPRGSPQAASICIPSVTVSRVPPPSLFTPRALQMAKWAAAQQRHEENPSQQTRSREPEKGSAAERRLLSMSLDMCARVAGMPLVGSVK</sequence>
<feature type="compositionally biased region" description="Pro residues" evidence="1">
    <location>
        <begin position="356"/>
        <end position="391"/>
    </location>
</feature>
<feature type="compositionally biased region" description="Low complexity" evidence="1">
    <location>
        <begin position="345"/>
        <end position="355"/>
    </location>
</feature>
<gene>
    <name evidence="2" type="ORF">PAPYR_2985</name>
</gene>
<feature type="region of interest" description="Disordered" evidence="1">
    <location>
        <begin position="67"/>
        <end position="187"/>
    </location>
</feature>
<feature type="compositionally biased region" description="Polar residues" evidence="1">
    <location>
        <begin position="119"/>
        <end position="128"/>
    </location>
</feature>
<keyword evidence="3" id="KW-1185">Reference proteome</keyword>
<feature type="region of interest" description="Disordered" evidence="1">
    <location>
        <begin position="211"/>
        <end position="331"/>
    </location>
</feature>
<feature type="compositionally biased region" description="Low complexity" evidence="1">
    <location>
        <begin position="429"/>
        <end position="448"/>
    </location>
</feature>
<feature type="compositionally biased region" description="Pro residues" evidence="1">
    <location>
        <begin position="564"/>
        <end position="573"/>
    </location>
</feature>
<comment type="caution">
    <text evidence="2">The sequence shown here is derived from an EMBL/GenBank/DDBJ whole genome shotgun (WGS) entry which is preliminary data.</text>
</comment>
<feature type="compositionally biased region" description="Pro residues" evidence="1">
    <location>
        <begin position="96"/>
        <end position="110"/>
    </location>
</feature>